<keyword evidence="2" id="KW-0472">Membrane</keyword>
<proteinExistence type="predicted"/>
<feature type="region of interest" description="Disordered" evidence="1">
    <location>
        <begin position="18"/>
        <end position="48"/>
    </location>
</feature>
<evidence type="ECO:0000313" key="4">
    <source>
        <dbReference type="Proteomes" id="UP001189429"/>
    </source>
</evidence>
<comment type="caution">
    <text evidence="3">The sequence shown here is derived from an EMBL/GenBank/DDBJ whole genome shotgun (WGS) entry which is preliminary data.</text>
</comment>
<evidence type="ECO:0000256" key="2">
    <source>
        <dbReference type="SAM" id="Phobius"/>
    </source>
</evidence>
<gene>
    <name evidence="3" type="ORF">PCOR1329_LOCUS10793</name>
</gene>
<keyword evidence="4" id="KW-1185">Reference proteome</keyword>
<feature type="non-terminal residue" evidence="3">
    <location>
        <position position="102"/>
    </location>
</feature>
<dbReference type="Proteomes" id="UP001189429">
    <property type="component" value="Unassembled WGS sequence"/>
</dbReference>
<keyword evidence="2" id="KW-1133">Transmembrane helix</keyword>
<accession>A0ABN9QCS7</accession>
<keyword evidence="2" id="KW-0812">Transmembrane</keyword>
<name>A0ABN9QCS7_9DINO</name>
<protein>
    <submittedName>
        <fullName evidence="3">Uncharacterized protein</fullName>
    </submittedName>
</protein>
<feature type="compositionally biased region" description="Basic residues" evidence="1">
    <location>
        <begin position="28"/>
        <end position="38"/>
    </location>
</feature>
<organism evidence="3 4">
    <name type="scientific">Prorocentrum cordatum</name>
    <dbReference type="NCBI Taxonomy" id="2364126"/>
    <lineage>
        <taxon>Eukaryota</taxon>
        <taxon>Sar</taxon>
        <taxon>Alveolata</taxon>
        <taxon>Dinophyceae</taxon>
        <taxon>Prorocentrales</taxon>
        <taxon>Prorocentraceae</taxon>
        <taxon>Prorocentrum</taxon>
    </lineage>
</organism>
<sequence>MKAHCPWSPEGSRLELQRIASNSQARRPLLRRRARARRGPPPASGQEQLERREAALLLPFLLLLLLSPLLLLRLNAAPIRATQHVSARRRFIHIHRLGTDVL</sequence>
<reference evidence="3" key="1">
    <citation type="submission" date="2023-10" db="EMBL/GenBank/DDBJ databases">
        <authorList>
            <person name="Chen Y."/>
            <person name="Shah S."/>
            <person name="Dougan E. K."/>
            <person name="Thang M."/>
            <person name="Chan C."/>
        </authorList>
    </citation>
    <scope>NUCLEOTIDE SEQUENCE [LARGE SCALE GENOMIC DNA]</scope>
</reference>
<evidence type="ECO:0000256" key="1">
    <source>
        <dbReference type="SAM" id="MobiDB-lite"/>
    </source>
</evidence>
<evidence type="ECO:0000313" key="3">
    <source>
        <dbReference type="EMBL" id="CAK0803731.1"/>
    </source>
</evidence>
<feature type="transmembrane region" description="Helical" evidence="2">
    <location>
        <begin position="54"/>
        <end position="72"/>
    </location>
</feature>
<dbReference type="EMBL" id="CAUYUJ010003076">
    <property type="protein sequence ID" value="CAK0803731.1"/>
    <property type="molecule type" value="Genomic_DNA"/>
</dbReference>